<protein>
    <submittedName>
        <fullName evidence="11">Ferredoxin reductase</fullName>
    </submittedName>
</protein>
<comment type="cofactor">
    <cofactor evidence="1">
        <name>FAD</name>
        <dbReference type="ChEBI" id="CHEBI:57692"/>
    </cofactor>
</comment>
<keyword evidence="12" id="KW-1185">Reference proteome</keyword>
<evidence type="ECO:0000313" key="11">
    <source>
        <dbReference type="EMBL" id="RJF87769.1"/>
    </source>
</evidence>
<dbReference type="InterPro" id="IPR001041">
    <property type="entry name" value="2Fe-2S_ferredoxin-type"/>
</dbReference>
<dbReference type="Proteomes" id="UP000284605">
    <property type="component" value="Unassembled WGS sequence"/>
</dbReference>
<evidence type="ECO:0000256" key="5">
    <source>
        <dbReference type="ARBA" id="ARBA00022827"/>
    </source>
</evidence>
<name>A0A418WCS4_9PROT</name>
<dbReference type="InterPro" id="IPR008333">
    <property type="entry name" value="Cbr1-like_FAD-bd_dom"/>
</dbReference>
<dbReference type="GO" id="GO:0051537">
    <property type="term" value="F:2 iron, 2 sulfur cluster binding"/>
    <property type="evidence" value="ECO:0007669"/>
    <property type="project" value="UniProtKB-KW"/>
</dbReference>
<reference evidence="11 12" key="1">
    <citation type="submission" date="2018-09" db="EMBL/GenBank/DDBJ databases">
        <authorList>
            <person name="Zhu H."/>
        </authorList>
    </citation>
    <scope>NUCLEOTIDE SEQUENCE [LARGE SCALE GENOMIC DNA]</scope>
    <source>
        <strain evidence="11 12">K1W22B-8</strain>
    </source>
</reference>
<accession>A0A418WCS4</accession>
<evidence type="ECO:0000256" key="3">
    <source>
        <dbReference type="ARBA" id="ARBA00022714"/>
    </source>
</evidence>
<dbReference type="SUPFAM" id="SSF54292">
    <property type="entry name" value="2Fe-2S ferredoxin-like"/>
    <property type="match status" value="1"/>
</dbReference>
<dbReference type="PANTHER" id="PTHR47354:SF6">
    <property type="entry name" value="NADH OXIDOREDUCTASE HCR"/>
    <property type="match status" value="1"/>
</dbReference>
<dbReference type="EMBL" id="QYUK01000011">
    <property type="protein sequence ID" value="RJF87769.1"/>
    <property type="molecule type" value="Genomic_DNA"/>
</dbReference>
<dbReference type="Gene3D" id="3.40.50.80">
    <property type="entry name" value="Nucleotide-binding domain of ferredoxin-NADP reductase (FNR) module"/>
    <property type="match status" value="1"/>
</dbReference>
<evidence type="ECO:0000256" key="9">
    <source>
        <dbReference type="ARBA" id="ARBA00061434"/>
    </source>
</evidence>
<dbReference type="InterPro" id="IPR001433">
    <property type="entry name" value="OxRdtase_FAD/NAD-bd"/>
</dbReference>
<dbReference type="InterPro" id="IPR017927">
    <property type="entry name" value="FAD-bd_FR_type"/>
</dbReference>
<keyword evidence="8" id="KW-0411">Iron-sulfur</keyword>
<dbReference type="Gene3D" id="3.10.20.30">
    <property type="match status" value="1"/>
</dbReference>
<dbReference type="PANTHER" id="PTHR47354">
    <property type="entry name" value="NADH OXIDOREDUCTASE HCR"/>
    <property type="match status" value="1"/>
</dbReference>
<dbReference type="PRINTS" id="PR00410">
    <property type="entry name" value="PHEHYDRXLASE"/>
</dbReference>
<keyword evidence="7" id="KW-0408">Iron</keyword>
<dbReference type="OrthoDB" id="9806195at2"/>
<keyword evidence="4" id="KW-0479">Metal-binding</keyword>
<dbReference type="GO" id="GO:0046872">
    <property type="term" value="F:metal ion binding"/>
    <property type="evidence" value="ECO:0007669"/>
    <property type="project" value="UniProtKB-KW"/>
</dbReference>
<keyword evidence="5" id="KW-0274">FAD</keyword>
<evidence type="ECO:0000313" key="12">
    <source>
        <dbReference type="Proteomes" id="UP000284605"/>
    </source>
</evidence>
<dbReference type="InterPro" id="IPR039261">
    <property type="entry name" value="FNR_nucleotide-bd"/>
</dbReference>
<dbReference type="InterPro" id="IPR036010">
    <property type="entry name" value="2Fe-2S_ferredoxin-like_sf"/>
</dbReference>
<dbReference type="GO" id="GO:0016491">
    <property type="term" value="F:oxidoreductase activity"/>
    <property type="evidence" value="ECO:0007669"/>
    <property type="project" value="UniProtKB-KW"/>
</dbReference>
<evidence type="ECO:0000256" key="8">
    <source>
        <dbReference type="ARBA" id="ARBA00023014"/>
    </source>
</evidence>
<evidence type="ECO:0000256" key="6">
    <source>
        <dbReference type="ARBA" id="ARBA00023002"/>
    </source>
</evidence>
<proteinExistence type="inferred from homology"/>
<dbReference type="SUPFAM" id="SSF52343">
    <property type="entry name" value="Ferredoxin reductase-like, C-terminal NADP-linked domain"/>
    <property type="match status" value="1"/>
</dbReference>
<dbReference type="Pfam" id="PF00970">
    <property type="entry name" value="FAD_binding_6"/>
    <property type="match status" value="1"/>
</dbReference>
<keyword evidence="6" id="KW-0560">Oxidoreductase</keyword>
<evidence type="ECO:0000256" key="4">
    <source>
        <dbReference type="ARBA" id="ARBA00022723"/>
    </source>
</evidence>
<dbReference type="Pfam" id="PF00175">
    <property type="entry name" value="NAD_binding_1"/>
    <property type="match status" value="1"/>
</dbReference>
<evidence type="ECO:0000256" key="1">
    <source>
        <dbReference type="ARBA" id="ARBA00001974"/>
    </source>
</evidence>
<dbReference type="InterPro" id="IPR012675">
    <property type="entry name" value="Beta-grasp_dom_sf"/>
</dbReference>
<evidence type="ECO:0000256" key="7">
    <source>
        <dbReference type="ARBA" id="ARBA00023004"/>
    </source>
</evidence>
<sequence length="370" mass="40050">MLPMQQEANSLKARLLDLAGLFATPLRPSHYLELVNPLWTTHRLQARVESVWDETADARTLTLRPGRGWRSHRAGQFIRVGASIDGLRHTRTYSISSAPERGDECITITVKAVDGGRVSRHLVRQIKPGDYLPIGLPQGEFVLPEAMPVRPLFITAGSGITPVMAMLRSYAALGRMPDVTHIHYAPHAYDVIFGNELKALAAAHPGYKLKLVHTRELGAELSQRRHFSAEQLAELCPDWAERDVWGCGPAALLGAVESHWNQAGRARHLHLERFQAVLAPVPADAAGGHVSFTTSKCETDADGHTPLLRVAEAAGLNPAHGCRMGICHGCDAVLVSGCVRDLRTGALIDEPGDKVQVCVSAACGDVALAL</sequence>
<dbReference type="CDD" id="cd00207">
    <property type="entry name" value="fer2"/>
    <property type="match status" value="1"/>
</dbReference>
<evidence type="ECO:0000256" key="2">
    <source>
        <dbReference type="ARBA" id="ARBA00022630"/>
    </source>
</evidence>
<comment type="caution">
    <text evidence="11">The sequence shown here is derived from an EMBL/GenBank/DDBJ whole genome shotgun (WGS) entry which is preliminary data.</text>
</comment>
<keyword evidence="2" id="KW-0285">Flavoprotein</keyword>
<dbReference type="CDD" id="cd06216">
    <property type="entry name" value="FNR_iron_sulfur_binding_2"/>
    <property type="match status" value="1"/>
</dbReference>
<organism evidence="11 12">
    <name type="scientific">Oleomonas cavernae</name>
    <dbReference type="NCBI Taxonomy" id="2320859"/>
    <lineage>
        <taxon>Bacteria</taxon>
        <taxon>Pseudomonadati</taxon>
        <taxon>Pseudomonadota</taxon>
        <taxon>Alphaproteobacteria</taxon>
        <taxon>Acetobacterales</taxon>
        <taxon>Acetobacteraceae</taxon>
        <taxon>Oleomonas</taxon>
    </lineage>
</organism>
<dbReference type="PROSITE" id="PS51384">
    <property type="entry name" value="FAD_FR"/>
    <property type="match status" value="1"/>
</dbReference>
<dbReference type="Gene3D" id="2.40.30.10">
    <property type="entry name" value="Translation factors"/>
    <property type="match status" value="1"/>
</dbReference>
<feature type="domain" description="FAD-binding FR-type" evidence="10">
    <location>
        <begin position="41"/>
        <end position="144"/>
    </location>
</feature>
<comment type="similarity">
    <text evidence="9">In the N-terminal section; belongs to the FAD-binding oxidoreductase type 6 family.</text>
</comment>
<dbReference type="SUPFAM" id="SSF63380">
    <property type="entry name" value="Riboflavin synthase domain-like"/>
    <property type="match status" value="1"/>
</dbReference>
<gene>
    <name evidence="11" type="ORF">D3874_12650</name>
</gene>
<evidence type="ECO:0000259" key="10">
    <source>
        <dbReference type="PROSITE" id="PS51384"/>
    </source>
</evidence>
<dbReference type="AlphaFoldDB" id="A0A418WCS4"/>
<dbReference type="InterPro" id="IPR017938">
    <property type="entry name" value="Riboflavin_synthase-like_b-brl"/>
</dbReference>
<keyword evidence="3" id="KW-0001">2Fe-2S</keyword>
<dbReference type="InterPro" id="IPR050415">
    <property type="entry name" value="MRET"/>
</dbReference>